<dbReference type="EMBL" id="JAQQXT010000011">
    <property type="protein sequence ID" value="MDC8773340.1"/>
    <property type="molecule type" value="Genomic_DNA"/>
</dbReference>
<organism evidence="1 2">
    <name type="scientific">Roseateles albus</name>
    <dbReference type="NCBI Taxonomy" id="2987525"/>
    <lineage>
        <taxon>Bacteria</taxon>
        <taxon>Pseudomonadati</taxon>
        <taxon>Pseudomonadota</taxon>
        <taxon>Betaproteobacteria</taxon>
        <taxon>Burkholderiales</taxon>
        <taxon>Sphaerotilaceae</taxon>
        <taxon>Roseateles</taxon>
    </lineage>
</organism>
<keyword evidence="2" id="KW-1185">Reference proteome</keyword>
<gene>
    <name evidence="1" type="ORF">PRZ03_17290</name>
</gene>
<reference evidence="1 2" key="1">
    <citation type="submission" date="2022-10" db="EMBL/GenBank/DDBJ databases">
        <title>Paucibacter sp. hw1 Genome sequencing.</title>
        <authorList>
            <person name="Park S."/>
        </authorList>
    </citation>
    <scope>NUCLEOTIDE SEQUENCE [LARGE SCALE GENOMIC DNA]</scope>
    <source>
        <strain evidence="2">hw1</strain>
    </source>
</reference>
<dbReference type="RefSeq" id="WP_273601475.1">
    <property type="nucleotide sequence ID" value="NZ_JAQQXT010000011.1"/>
</dbReference>
<protein>
    <submittedName>
        <fullName evidence="1">Uncharacterized protein</fullName>
    </submittedName>
</protein>
<accession>A0ABT5KK99</accession>
<name>A0ABT5KK99_9BURK</name>
<evidence type="ECO:0000313" key="1">
    <source>
        <dbReference type="EMBL" id="MDC8773340.1"/>
    </source>
</evidence>
<evidence type="ECO:0000313" key="2">
    <source>
        <dbReference type="Proteomes" id="UP001221189"/>
    </source>
</evidence>
<dbReference type="Proteomes" id="UP001221189">
    <property type="component" value="Unassembled WGS sequence"/>
</dbReference>
<sequence>MQTRSSRNLPASDAGHRSAINAHGLVKSDCGRIQRRLRISCPSRRSLAELARPQMQPVTAKTHPSDLAPLDAWWAIEDLWRRIRQHLAVEVRVDESGDSQLLFHKFRHWVGHDASELRQRLFDTELYAWQVSGSGECGYRPAARGSLVRLLDYEGDSMKLTLTPYRQIARAPQGDALNCLIKELMNEWRRCGNSNAH</sequence>
<proteinExistence type="predicted"/>
<comment type="caution">
    <text evidence="1">The sequence shown here is derived from an EMBL/GenBank/DDBJ whole genome shotgun (WGS) entry which is preliminary data.</text>
</comment>